<dbReference type="InterPro" id="IPR007848">
    <property type="entry name" value="Small_mtfrase_dom"/>
</dbReference>
<dbReference type="GO" id="GO:0102559">
    <property type="term" value="F:peptide chain release factor N(5)-glutamine methyltransferase activity"/>
    <property type="evidence" value="ECO:0007669"/>
    <property type="project" value="UniProtKB-EC"/>
</dbReference>
<dbReference type="InterPro" id="IPR002052">
    <property type="entry name" value="DNA_methylase_N6_adenine_CS"/>
</dbReference>
<dbReference type="Pfam" id="PF17827">
    <property type="entry name" value="PrmC_N"/>
    <property type="match status" value="1"/>
</dbReference>
<comment type="similarity">
    <text evidence="5">Belongs to the protein N5-glutamine methyltransferase family. PrmC subfamily.</text>
</comment>
<feature type="binding site" evidence="5">
    <location>
        <begin position="180"/>
        <end position="183"/>
    </location>
    <ligand>
        <name>substrate</name>
    </ligand>
</feature>
<dbReference type="InterPro" id="IPR019874">
    <property type="entry name" value="RF_methyltr_PrmC"/>
</dbReference>
<evidence type="ECO:0000313" key="9">
    <source>
        <dbReference type="Proteomes" id="UP000295793"/>
    </source>
</evidence>
<evidence type="ECO:0000256" key="3">
    <source>
        <dbReference type="ARBA" id="ARBA00022691"/>
    </source>
</evidence>
<dbReference type="FunFam" id="3.40.50.150:FF:000053">
    <property type="entry name" value="Release factor glutamine methyltransferase"/>
    <property type="match status" value="1"/>
</dbReference>
<dbReference type="RefSeq" id="WP_132701367.1">
    <property type="nucleotide sequence ID" value="NZ_SLZR01000006.1"/>
</dbReference>
<evidence type="ECO:0000256" key="1">
    <source>
        <dbReference type="ARBA" id="ARBA00022603"/>
    </source>
</evidence>
<dbReference type="InterPro" id="IPR029063">
    <property type="entry name" value="SAM-dependent_MTases_sf"/>
</dbReference>
<dbReference type="AlphaFoldDB" id="A0A4R3I7X9"/>
<evidence type="ECO:0000259" key="6">
    <source>
        <dbReference type="Pfam" id="PF05175"/>
    </source>
</evidence>
<dbReference type="GO" id="GO:0032259">
    <property type="term" value="P:methylation"/>
    <property type="evidence" value="ECO:0007669"/>
    <property type="project" value="UniProtKB-KW"/>
</dbReference>
<dbReference type="PROSITE" id="PS00092">
    <property type="entry name" value="N6_MTASE"/>
    <property type="match status" value="1"/>
</dbReference>
<keyword evidence="2 5" id="KW-0808">Transferase</keyword>
<evidence type="ECO:0000256" key="4">
    <source>
        <dbReference type="ARBA" id="ARBA00048391"/>
    </source>
</evidence>
<dbReference type="Gene3D" id="1.10.8.10">
    <property type="entry name" value="DNA helicase RuvA subunit, C-terminal domain"/>
    <property type="match status" value="1"/>
</dbReference>
<dbReference type="InterPro" id="IPR004556">
    <property type="entry name" value="HemK-like"/>
</dbReference>
<keyword evidence="1 5" id="KW-0489">Methyltransferase</keyword>
<dbReference type="InterPro" id="IPR040758">
    <property type="entry name" value="PrmC_N"/>
</dbReference>
<evidence type="ECO:0000259" key="7">
    <source>
        <dbReference type="Pfam" id="PF17827"/>
    </source>
</evidence>
<dbReference type="OrthoDB" id="9800643at2"/>
<gene>
    <name evidence="5" type="primary">prmC</name>
    <name evidence="8" type="ORF">BCF53_106126</name>
</gene>
<proteinExistence type="inferred from homology"/>
<keyword evidence="3 5" id="KW-0949">S-adenosyl-L-methionine</keyword>
<dbReference type="PANTHER" id="PTHR18895">
    <property type="entry name" value="HEMK METHYLTRANSFERASE"/>
    <property type="match status" value="1"/>
</dbReference>
<keyword evidence="9" id="KW-1185">Reference proteome</keyword>
<feature type="domain" description="Release factor glutamine methyltransferase N-terminal" evidence="7">
    <location>
        <begin position="6"/>
        <end position="71"/>
    </location>
</feature>
<dbReference type="EC" id="2.1.1.297" evidence="5"/>
<feature type="binding site" evidence="5">
    <location>
        <position position="180"/>
    </location>
    <ligand>
        <name>S-adenosyl-L-methionine</name>
        <dbReference type="ChEBI" id="CHEBI:59789"/>
    </ligand>
</feature>
<dbReference type="EMBL" id="SLZR01000006">
    <property type="protein sequence ID" value="TCS41395.1"/>
    <property type="molecule type" value="Genomic_DNA"/>
</dbReference>
<feature type="domain" description="Methyltransferase small" evidence="6">
    <location>
        <begin position="93"/>
        <end position="187"/>
    </location>
</feature>
<dbReference type="Pfam" id="PF05175">
    <property type="entry name" value="MTS"/>
    <property type="match status" value="1"/>
</dbReference>
<name>A0A4R3I7X9_9GAMM</name>
<dbReference type="HAMAP" id="MF_02126">
    <property type="entry name" value="RF_methyltr_PrmC"/>
    <property type="match status" value="1"/>
</dbReference>
<dbReference type="NCBIfam" id="TIGR00536">
    <property type="entry name" value="hemK_fam"/>
    <property type="match status" value="1"/>
</dbReference>
<dbReference type="Gene3D" id="3.40.50.150">
    <property type="entry name" value="Vaccinia Virus protein VP39"/>
    <property type="match status" value="1"/>
</dbReference>
<feature type="binding site" evidence="5">
    <location>
        <begin position="115"/>
        <end position="119"/>
    </location>
    <ligand>
        <name>S-adenosyl-L-methionine</name>
        <dbReference type="ChEBI" id="CHEBI:59789"/>
    </ligand>
</feature>
<dbReference type="FunFam" id="1.10.8.10:FF:000032">
    <property type="entry name" value="Release factor glutamine methyltransferase"/>
    <property type="match status" value="1"/>
</dbReference>
<accession>A0A4R3I7X9</accession>
<evidence type="ECO:0000256" key="5">
    <source>
        <dbReference type="HAMAP-Rule" id="MF_02126"/>
    </source>
</evidence>
<sequence length="275" mass="29971">MSQTLAAALSAAQASGLDKLDAEVLLAHVLEKGRTYLIAWPEKQLTSEQNDRYSQLVQRRARGVPVAYITGMREFWSLPIKTSPATLIPRPDTEVLVETVLEKQNERPLSCLDLGAGTGAIALALKSERPSWSIMGIDCIDEAIELASANARNLSLNVQFTKGNWCAGVPGSSLDIIVSNPPYIDSEDPHLEQGDVRFEPSSALVAPQSGFADIELIATQATRCLKPGGWLFLEHGWQQAERVRSILSDSGFAEVDSRCDYGGNERVTFGCLKNQ</sequence>
<protein>
    <recommendedName>
        <fullName evidence="5">Release factor glutamine methyltransferase</fullName>
        <shortName evidence="5">RF MTase</shortName>
        <ecNumber evidence="5">2.1.1.297</ecNumber>
    </recommendedName>
    <alternativeName>
        <fullName evidence="5">N5-glutamine methyltransferase PrmC</fullName>
    </alternativeName>
    <alternativeName>
        <fullName evidence="5">Protein-(glutamine-N5) MTase PrmC</fullName>
    </alternativeName>
    <alternativeName>
        <fullName evidence="5">Protein-glutamine N-methyltransferase PrmC</fullName>
    </alternativeName>
</protein>
<dbReference type="GO" id="GO:0003676">
    <property type="term" value="F:nucleic acid binding"/>
    <property type="evidence" value="ECO:0007669"/>
    <property type="project" value="InterPro"/>
</dbReference>
<dbReference type="NCBIfam" id="TIGR03534">
    <property type="entry name" value="RF_mod_PrmC"/>
    <property type="match status" value="1"/>
</dbReference>
<dbReference type="CDD" id="cd02440">
    <property type="entry name" value="AdoMet_MTases"/>
    <property type="match status" value="1"/>
</dbReference>
<comment type="catalytic activity">
    <reaction evidence="4 5">
        <text>L-glutaminyl-[peptide chain release factor] + S-adenosyl-L-methionine = N(5)-methyl-L-glutaminyl-[peptide chain release factor] + S-adenosyl-L-homocysteine + H(+)</text>
        <dbReference type="Rhea" id="RHEA:42896"/>
        <dbReference type="Rhea" id="RHEA-COMP:10271"/>
        <dbReference type="Rhea" id="RHEA-COMP:10272"/>
        <dbReference type="ChEBI" id="CHEBI:15378"/>
        <dbReference type="ChEBI" id="CHEBI:30011"/>
        <dbReference type="ChEBI" id="CHEBI:57856"/>
        <dbReference type="ChEBI" id="CHEBI:59789"/>
        <dbReference type="ChEBI" id="CHEBI:61891"/>
        <dbReference type="EC" id="2.1.1.297"/>
    </reaction>
</comment>
<comment type="function">
    <text evidence="5">Methylates the class 1 translation termination release factors RF1/PrfA and RF2/PrfB on the glutamine residue of the universally conserved GGQ motif.</text>
</comment>
<organism evidence="8 9">
    <name type="scientific">Reinekea marinisedimentorum</name>
    <dbReference type="NCBI Taxonomy" id="230495"/>
    <lineage>
        <taxon>Bacteria</taxon>
        <taxon>Pseudomonadati</taxon>
        <taxon>Pseudomonadota</taxon>
        <taxon>Gammaproteobacteria</taxon>
        <taxon>Oceanospirillales</taxon>
        <taxon>Saccharospirillaceae</taxon>
        <taxon>Reinekea</taxon>
    </lineage>
</organism>
<dbReference type="SUPFAM" id="SSF53335">
    <property type="entry name" value="S-adenosyl-L-methionine-dependent methyltransferases"/>
    <property type="match status" value="1"/>
</dbReference>
<comment type="caution">
    <text evidence="8">The sequence shown here is derived from an EMBL/GenBank/DDBJ whole genome shotgun (WGS) entry which is preliminary data.</text>
</comment>
<evidence type="ECO:0000313" key="8">
    <source>
        <dbReference type="EMBL" id="TCS41395.1"/>
    </source>
</evidence>
<evidence type="ECO:0000256" key="2">
    <source>
        <dbReference type="ARBA" id="ARBA00022679"/>
    </source>
</evidence>
<dbReference type="Proteomes" id="UP000295793">
    <property type="component" value="Unassembled WGS sequence"/>
</dbReference>
<reference evidence="8 9" key="1">
    <citation type="submission" date="2019-03" db="EMBL/GenBank/DDBJ databases">
        <title>Genomic Encyclopedia of Archaeal and Bacterial Type Strains, Phase II (KMG-II): from individual species to whole genera.</title>
        <authorList>
            <person name="Goeker M."/>
        </authorList>
    </citation>
    <scope>NUCLEOTIDE SEQUENCE [LARGE SCALE GENOMIC DNA]</scope>
    <source>
        <strain evidence="8 9">DSM 15388</strain>
    </source>
</reference>
<feature type="binding site" evidence="5">
    <location>
        <position position="165"/>
    </location>
    <ligand>
        <name>S-adenosyl-L-methionine</name>
        <dbReference type="ChEBI" id="CHEBI:59789"/>
    </ligand>
</feature>
<dbReference type="PANTHER" id="PTHR18895:SF74">
    <property type="entry name" value="MTRF1L RELEASE FACTOR GLUTAMINE METHYLTRANSFERASE"/>
    <property type="match status" value="1"/>
</dbReference>
<feature type="binding site" evidence="5">
    <location>
        <position position="138"/>
    </location>
    <ligand>
        <name>S-adenosyl-L-methionine</name>
        <dbReference type="ChEBI" id="CHEBI:59789"/>
    </ligand>
</feature>
<dbReference type="InterPro" id="IPR050320">
    <property type="entry name" value="N5-glutamine_MTase"/>
</dbReference>